<dbReference type="Proteomes" id="UP001246858">
    <property type="component" value="Unassembled WGS sequence"/>
</dbReference>
<comment type="caution">
    <text evidence="1">The sequence shown here is derived from an EMBL/GenBank/DDBJ whole genome shotgun (WGS) entry which is preliminary data.</text>
</comment>
<evidence type="ECO:0000313" key="2">
    <source>
        <dbReference type="Proteomes" id="UP001246858"/>
    </source>
</evidence>
<evidence type="ECO:0000313" key="1">
    <source>
        <dbReference type="EMBL" id="MDR6786632.1"/>
    </source>
</evidence>
<gene>
    <name evidence="1" type="ORF">J2X78_005227</name>
</gene>
<accession>A0ACC6L5E1</accession>
<sequence>MTELTNDIELELLKHTAKELAILNSVELNNNVQELKNIR</sequence>
<proteinExistence type="predicted"/>
<reference evidence="1" key="1">
    <citation type="submission" date="2023-07" db="EMBL/GenBank/DDBJ databases">
        <title>Sorghum-associated microbial communities from plants grown in Nebraska, USA.</title>
        <authorList>
            <person name="Schachtman D."/>
        </authorList>
    </citation>
    <scope>NUCLEOTIDE SEQUENCE</scope>
    <source>
        <strain evidence="1">2697</strain>
    </source>
</reference>
<dbReference type="EMBL" id="JAVDTF010000007">
    <property type="protein sequence ID" value="MDR6786632.1"/>
    <property type="molecule type" value="Genomic_DNA"/>
</dbReference>
<name>A0ACC6L5E1_9SPHI</name>
<organism evidence="1 2">
    <name type="scientific">Pedobacter africanus</name>
    <dbReference type="NCBI Taxonomy" id="151894"/>
    <lineage>
        <taxon>Bacteria</taxon>
        <taxon>Pseudomonadati</taxon>
        <taxon>Bacteroidota</taxon>
        <taxon>Sphingobacteriia</taxon>
        <taxon>Sphingobacteriales</taxon>
        <taxon>Sphingobacteriaceae</taxon>
        <taxon>Pedobacter</taxon>
    </lineage>
</organism>
<keyword evidence="2" id="KW-1185">Reference proteome</keyword>
<protein>
    <submittedName>
        <fullName evidence="1">Uncharacterized protein</fullName>
    </submittedName>
</protein>